<dbReference type="InterPro" id="IPR000014">
    <property type="entry name" value="PAS"/>
</dbReference>
<proteinExistence type="predicted"/>
<dbReference type="EMBL" id="CP039852">
    <property type="protein sequence ID" value="QCZ94482.1"/>
    <property type="molecule type" value="Genomic_DNA"/>
</dbReference>
<evidence type="ECO:0000259" key="6">
    <source>
        <dbReference type="PROSITE" id="PS50887"/>
    </source>
</evidence>
<feature type="domain" description="GGDEF" evidence="6">
    <location>
        <begin position="304"/>
        <end position="437"/>
    </location>
</feature>
<dbReference type="InterPro" id="IPR013767">
    <property type="entry name" value="PAS_fold"/>
</dbReference>
<evidence type="ECO:0000259" key="3">
    <source>
        <dbReference type="PROSITE" id="PS50112"/>
    </source>
</evidence>
<dbReference type="SMART" id="SM00267">
    <property type="entry name" value="GGDEF"/>
    <property type="match status" value="1"/>
</dbReference>
<dbReference type="Pfam" id="PF00989">
    <property type="entry name" value="PAS"/>
    <property type="match status" value="1"/>
</dbReference>
<dbReference type="GO" id="GO:0000160">
    <property type="term" value="P:phosphorelay signal transduction system"/>
    <property type="evidence" value="ECO:0007669"/>
    <property type="project" value="InterPro"/>
</dbReference>
<sequence>MVLVSQDYVLIVDDQLSTVTAIEACLKGVCRVVSTTSPFNALRLIQQYAPALIILDVEMPQLNGFELFEKLLASQHDFSSKVIFITSHCDAVVEKRALSLGAIDFIHKPINHELCKLRITNHLQSIKRQSALSAAHDRLVQEKNRLTVTLESIADAVITTDEGLQISYMNASAQRLTGWQLQQAAGEHIDTVMRLSDISAGTTAPSPLTAALEQKRTVLSDLNIQLNNRYGDAYQVEYSASPVLTGDGVIAGGVVVFRDVTDAVRMASQMTHITNHDPLTGLPNRVLFHERICQAMTNAGYTDSLVAVLIIDIDNFKTVNELLGHAVGDSIINHVARHIESAISSKYTLSHIGGDEFALLIDNVANISRVNVLAANILKTKESPFILNGEKHHLSLSIGISVFPTDAGCPEDLMRNADAAMYKVKTQGKNNFGYYSERLLDELKDRVEMEKLLRQSLHSDNLVLHYQPKVELKTGRITGAEVLVRLQDKRGNLIFPDRFISIAEETSLIIKLGQQVLRKACTYAAECMQLQRPLKIAVNIDAQHFTQADFPNFVAGILKETGLPPAYLELEVTETALMNDVNAARCAIEKLSEIGVSIALDDFGTGYSSLSYLRTFDLDVLKIDRSFLKDATDNAQARHIIKAIVSLAEMLGLALVCEGIETERQLGLILDLGCCEGQGYLFSQPASKSNFDMLFCDGFAHLCQSCEAS</sequence>
<dbReference type="KEGG" id="salk:FBQ74_13840"/>
<dbReference type="PROSITE" id="PS50113">
    <property type="entry name" value="PAC"/>
    <property type="match status" value="1"/>
</dbReference>
<dbReference type="InterPro" id="IPR011006">
    <property type="entry name" value="CheY-like_superfamily"/>
</dbReference>
<dbReference type="Gene3D" id="3.20.20.450">
    <property type="entry name" value="EAL domain"/>
    <property type="match status" value="1"/>
</dbReference>
<dbReference type="PROSITE" id="PS50887">
    <property type="entry name" value="GGDEF"/>
    <property type="match status" value="1"/>
</dbReference>
<keyword evidence="1" id="KW-0597">Phosphoprotein</keyword>
<dbReference type="Gene3D" id="3.40.50.2300">
    <property type="match status" value="1"/>
</dbReference>
<dbReference type="AlphaFoldDB" id="A0A5B7YFE7"/>
<dbReference type="InterPro" id="IPR043128">
    <property type="entry name" value="Rev_trsase/Diguanyl_cyclase"/>
</dbReference>
<dbReference type="SUPFAM" id="SSF55073">
    <property type="entry name" value="Nucleotide cyclase"/>
    <property type="match status" value="1"/>
</dbReference>
<dbReference type="PROSITE" id="PS50110">
    <property type="entry name" value="RESPONSE_REGULATORY"/>
    <property type="match status" value="1"/>
</dbReference>
<dbReference type="PANTHER" id="PTHR44757">
    <property type="entry name" value="DIGUANYLATE CYCLASE DGCP"/>
    <property type="match status" value="1"/>
</dbReference>
<evidence type="ECO:0000313" key="7">
    <source>
        <dbReference type="EMBL" id="QCZ94482.1"/>
    </source>
</evidence>
<dbReference type="InterPro" id="IPR035965">
    <property type="entry name" value="PAS-like_dom_sf"/>
</dbReference>
<dbReference type="GO" id="GO:0006355">
    <property type="term" value="P:regulation of DNA-templated transcription"/>
    <property type="evidence" value="ECO:0007669"/>
    <property type="project" value="InterPro"/>
</dbReference>
<dbReference type="SUPFAM" id="SSF52172">
    <property type="entry name" value="CheY-like"/>
    <property type="match status" value="1"/>
</dbReference>
<dbReference type="PANTHER" id="PTHR44757:SF2">
    <property type="entry name" value="BIOFILM ARCHITECTURE MAINTENANCE PROTEIN MBAA"/>
    <property type="match status" value="1"/>
</dbReference>
<dbReference type="InterPro" id="IPR029787">
    <property type="entry name" value="Nucleotide_cyclase"/>
</dbReference>
<dbReference type="PROSITE" id="PS50883">
    <property type="entry name" value="EAL"/>
    <property type="match status" value="1"/>
</dbReference>
<dbReference type="InterPro" id="IPR000160">
    <property type="entry name" value="GGDEF_dom"/>
</dbReference>
<feature type="domain" description="PAC" evidence="4">
    <location>
        <begin position="220"/>
        <end position="272"/>
    </location>
</feature>
<dbReference type="InterPro" id="IPR001633">
    <property type="entry name" value="EAL_dom"/>
</dbReference>
<feature type="domain" description="PAS" evidence="3">
    <location>
        <begin position="142"/>
        <end position="187"/>
    </location>
</feature>
<dbReference type="PROSITE" id="PS50112">
    <property type="entry name" value="PAS"/>
    <property type="match status" value="1"/>
</dbReference>
<evidence type="ECO:0000259" key="5">
    <source>
        <dbReference type="PROSITE" id="PS50883"/>
    </source>
</evidence>
<dbReference type="SMART" id="SM00091">
    <property type="entry name" value="PAS"/>
    <property type="match status" value="1"/>
</dbReference>
<dbReference type="Proteomes" id="UP000304912">
    <property type="component" value="Chromosome"/>
</dbReference>
<dbReference type="InterPro" id="IPR052155">
    <property type="entry name" value="Biofilm_reg_signaling"/>
</dbReference>
<dbReference type="NCBIfam" id="TIGR00254">
    <property type="entry name" value="GGDEF"/>
    <property type="match status" value="1"/>
</dbReference>
<dbReference type="InterPro" id="IPR000700">
    <property type="entry name" value="PAS-assoc_C"/>
</dbReference>
<dbReference type="NCBIfam" id="TIGR00229">
    <property type="entry name" value="sensory_box"/>
    <property type="match status" value="1"/>
</dbReference>
<evidence type="ECO:0000259" key="2">
    <source>
        <dbReference type="PROSITE" id="PS50110"/>
    </source>
</evidence>
<evidence type="ECO:0000256" key="1">
    <source>
        <dbReference type="PROSITE-ProRule" id="PRU00169"/>
    </source>
</evidence>
<dbReference type="CDD" id="cd01948">
    <property type="entry name" value="EAL"/>
    <property type="match status" value="1"/>
</dbReference>
<gene>
    <name evidence="7" type="ORF">FBQ74_13840</name>
</gene>
<dbReference type="InterPro" id="IPR001789">
    <property type="entry name" value="Sig_transdc_resp-reg_receiver"/>
</dbReference>
<dbReference type="CDD" id="cd01949">
    <property type="entry name" value="GGDEF"/>
    <property type="match status" value="1"/>
</dbReference>
<feature type="modified residue" description="4-aspartylphosphate" evidence="1">
    <location>
        <position position="56"/>
    </location>
</feature>
<reference evidence="7 8" key="1">
    <citation type="submission" date="2019-04" db="EMBL/GenBank/DDBJ databases">
        <title>Salinimonas iocasae sp. nov., a halophilic bacterium isolated from the outer tube casing of tubeworms in Okinawa Trough.</title>
        <authorList>
            <person name="Zhang H."/>
            <person name="Wang H."/>
            <person name="Li C."/>
        </authorList>
    </citation>
    <scope>NUCLEOTIDE SEQUENCE [LARGE SCALE GENOMIC DNA]</scope>
    <source>
        <strain evidence="7 8">KX18D6</strain>
    </source>
</reference>
<protein>
    <submittedName>
        <fullName evidence="7">EAL domain-containing protein</fullName>
    </submittedName>
</protein>
<dbReference type="SMART" id="SM00448">
    <property type="entry name" value="REC"/>
    <property type="match status" value="1"/>
</dbReference>
<accession>A0A5B7YFE7</accession>
<dbReference type="Gene3D" id="3.30.70.270">
    <property type="match status" value="1"/>
</dbReference>
<feature type="domain" description="Response regulatory" evidence="2">
    <location>
        <begin position="8"/>
        <end position="123"/>
    </location>
</feature>
<dbReference type="CDD" id="cd00130">
    <property type="entry name" value="PAS"/>
    <property type="match status" value="1"/>
</dbReference>
<name>A0A5B7YFE7_9ALTE</name>
<dbReference type="SUPFAM" id="SSF141868">
    <property type="entry name" value="EAL domain-like"/>
    <property type="match status" value="1"/>
</dbReference>
<dbReference type="SUPFAM" id="SSF55785">
    <property type="entry name" value="PYP-like sensor domain (PAS domain)"/>
    <property type="match status" value="1"/>
</dbReference>
<dbReference type="SMART" id="SM00052">
    <property type="entry name" value="EAL"/>
    <property type="match status" value="1"/>
</dbReference>
<feature type="domain" description="EAL" evidence="5">
    <location>
        <begin position="446"/>
        <end position="699"/>
    </location>
</feature>
<dbReference type="OrthoDB" id="9816034at2"/>
<dbReference type="Pfam" id="PF00563">
    <property type="entry name" value="EAL"/>
    <property type="match status" value="1"/>
</dbReference>
<evidence type="ECO:0000313" key="8">
    <source>
        <dbReference type="Proteomes" id="UP000304912"/>
    </source>
</evidence>
<evidence type="ECO:0000259" key="4">
    <source>
        <dbReference type="PROSITE" id="PS50113"/>
    </source>
</evidence>
<dbReference type="InterPro" id="IPR035919">
    <property type="entry name" value="EAL_sf"/>
</dbReference>
<dbReference type="Pfam" id="PF00072">
    <property type="entry name" value="Response_reg"/>
    <property type="match status" value="1"/>
</dbReference>
<keyword evidence="8" id="KW-1185">Reference proteome</keyword>
<dbReference type="Gene3D" id="3.30.450.20">
    <property type="entry name" value="PAS domain"/>
    <property type="match status" value="1"/>
</dbReference>
<organism evidence="7 8">
    <name type="scientific">Salinimonas iocasae</name>
    <dbReference type="NCBI Taxonomy" id="2572577"/>
    <lineage>
        <taxon>Bacteria</taxon>
        <taxon>Pseudomonadati</taxon>
        <taxon>Pseudomonadota</taxon>
        <taxon>Gammaproteobacteria</taxon>
        <taxon>Alteromonadales</taxon>
        <taxon>Alteromonadaceae</taxon>
        <taxon>Alteromonas/Salinimonas group</taxon>
        <taxon>Salinimonas</taxon>
    </lineage>
</organism>
<dbReference type="Pfam" id="PF00990">
    <property type="entry name" value="GGDEF"/>
    <property type="match status" value="1"/>
</dbReference>